<name>A0A0L0MIV4_9MOLU</name>
<keyword evidence="9" id="KW-1185">Reference proteome</keyword>
<dbReference type="EC" id="3.1.26.5" evidence="7"/>
<evidence type="ECO:0000256" key="6">
    <source>
        <dbReference type="ARBA" id="ARBA00022884"/>
    </source>
</evidence>
<dbReference type="Gene3D" id="3.30.230.10">
    <property type="match status" value="1"/>
</dbReference>
<dbReference type="GO" id="GO:0042781">
    <property type="term" value="F:3'-tRNA processing endoribonuclease activity"/>
    <property type="evidence" value="ECO:0007669"/>
    <property type="project" value="TreeGrafter"/>
</dbReference>
<dbReference type="InterPro" id="IPR014721">
    <property type="entry name" value="Ribsml_uS5_D2-typ_fold_subgr"/>
</dbReference>
<dbReference type="SUPFAM" id="SSF54211">
    <property type="entry name" value="Ribosomal protein S5 domain 2-like"/>
    <property type="match status" value="1"/>
</dbReference>
<dbReference type="InterPro" id="IPR020539">
    <property type="entry name" value="RNase_P_CS"/>
</dbReference>
<comment type="function">
    <text evidence="1">RNaseP catalyzes the removal of the 5'-leader sequence from pre-tRNA to produce the mature 5'-terminus. It can also cleave other RNA substrates such as 4.5S RNA. The protein component plays an auxiliary but essential role in vivo by binding to the 5'-leader sequence and broadening the substrate specificity of the ribozyme.</text>
</comment>
<keyword evidence="4" id="KW-0255">Endonuclease</keyword>
<dbReference type="AlphaFoldDB" id="A0A0L0MIV4"/>
<dbReference type="PROSITE" id="PS00648">
    <property type="entry name" value="RIBONUCLEASE_P"/>
    <property type="match status" value="1"/>
</dbReference>
<keyword evidence="5" id="KW-0378">Hydrolase</keyword>
<evidence type="ECO:0000313" key="9">
    <source>
        <dbReference type="Proteomes" id="UP000037086"/>
    </source>
</evidence>
<dbReference type="GO" id="GO:0000049">
    <property type="term" value="F:tRNA binding"/>
    <property type="evidence" value="ECO:0007669"/>
    <property type="project" value="InterPro"/>
</dbReference>
<dbReference type="OrthoDB" id="9810867at2"/>
<evidence type="ECO:0000313" key="8">
    <source>
        <dbReference type="EMBL" id="KND62582.1"/>
    </source>
</evidence>
<dbReference type="HAMAP" id="MF_00227">
    <property type="entry name" value="RNase_P"/>
    <property type="match status" value="1"/>
</dbReference>
<dbReference type="EMBL" id="JPSQ01000046">
    <property type="protein sequence ID" value="KND62582.1"/>
    <property type="molecule type" value="Genomic_DNA"/>
</dbReference>
<evidence type="ECO:0000256" key="1">
    <source>
        <dbReference type="ARBA" id="ARBA00002663"/>
    </source>
</evidence>
<proteinExistence type="inferred from homology"/>
<evidence type="ECO:0000256" key="7">
    <source>
        <dbReference type="NCBIfam" id="TIGR00188"/>
    </source>
</evidence>
<dbReference type="PANTHER" id="PTHR33992">
    <property type="entry name" value="RIBONUCLEASE P PROTEIN COMPONENT"/>
    <property type="match status" value="1"/>
</dbReference>
<dbReference type="InterPro" id="IPR020568">
    <property type="entry name" value="Ribosomal_Su5_D2-typ_SF"/>
</dbReference>
<keyword evidence="2" id="KW-0819">tRNA processing</keyword>
<dbReference type="Pfam" id="PF00825">
    <property type="entry name" value="Ribonuclease_P"/>
    <property type="match status" value="1"/>
</dbReference>
<comment type="caution">
    <text evidence="8">The sequence shown here is derived from an EMBL/GenBank/DDBJ whole genome shotgun (WGS) entry which is preliminary data.</text>
</comment>
<dbReference type="InterPro" id="IPR000100">
    <property type="entry name" value="RNase_P"/>
</dbReference>
<gene>
    <name evidence="8" type="primary">rnpA</name>
    <name evidence="8" type="ORF">AlmWB_02270</name>
</gene>
<accession>A0A0L0MIV4</accession>
<protein>
    <recommendedName>
        <fullName evidence="7">Ribonuclease P protein component</fullName>
        <ecNumber evidence="7">3.1.26.5</ecNumber>
    </recommendedName>
</protein>
<organism evidence="8 9">
    <name type="scientific">Candidatus Phytoplasma phoenicium</name>
    <dbReference type="NCBI Taxonomy" id="198422"/>
    <lineage>
        <taxon>Bacteria</taxon>
        <taxon>Bacillati</taxon>
        <taxon>Mycoplasmatota</taxon>
        <taxon>Mollicutes</taxon>
        <taxon>Acholeplasmatales</taxon>
        <taxon>Acholeplasmataceae</taxon>
        <taxon>Candidatus Phytoplasma</taxon>
        <taxon>16SrIX (Pigeon pea witches'-broom group)</taxon>
    </lineage>
</organism>
<keyword evidence="6" id="KW-0694">RNA-binding</keyword>
<dbReference type="PANTHER" id="PTHR33992:SF1">
    <property type="entry name" value="RIBONUCLEASE P PROTEIN COMPONENT"/>
    <property type="match status" value="1"/>
</dbReference>
<keyword evidence="3" id="KW-0540">Nuclease</keyword>
<dbReference type="RefSeq" id="WP_083993351.1">
    <property type="nucleotide sequence ID" value="NZ_JPSQ01000046.1"/>
</dbReference>
<dbReference type="GO" id="GO:0030677">
    <property type="term" value="C:ribonuclease P complex"/>
    <property type="evidence" value="ECO:0007669"/>
    <property type="project" value="TreeGrafter"/>
</dbReference>
<reference evidence="8 9" key="1">
    <citation type="journal article" date="2015" name="BMC Microbiol.">
        <title>'Candidatus Phytoplasma phoenicium' associated with almond witches'-broom disease: from draft genome to genetic diversity among strain populations.</title>
        <authorList>
            <person name="Quaglino F."/>
            <person name="Kube M."/>
            <person name="Jawhari M."/>
            <person name="Abou-Jawdah Y."/>
            <person name="Siewert C."/>
            <person name="Choueiri E."/>
            <person name="Sobh H."/>
            <person name="Casati P."/>
            <person name="Tedeschi R."/>
            <person name="Molino Lova M."/>
            <person name="Alma A."/>
            <person name="Bianco P.A."/>
        </authorList>
    </citation>
    <scope>NUCLEOTIDE SEQUENCE [LARGE SCALE GENOMIC DNA]</scope>
    <source>
        <strain evidence="8 9">SA213</strain>
    </source>
</reference>
<evidence type="ECO:0000256" key="3">
    <source>
        <dbReference type="ARBA" id="ARBA00022722"/>
    </source>
</evidence>
<evidence type="ECO:0000256" key="4">
    <source>
        <dbReference type="ARBA" id="ARBA00022759"/>
    </source>
</evidence>
<evidence type="ECO:0000256" key="5">
    <source>
        <dbReference type="ARBA" id="ARBA00022801"/>
    </source>
</evidence>
<feature type="non-terminal residue" evidence="8">
    <location>
        <position position="1"/>
    </location>
</feature>
<dbReference type="PATRIC" id="fig|198422.3.peg.212"/>
<sequence length="118" mass="14395">KNKFILKKKKEIDLIFRFKKNVKNYFFILYYFQNPNILHFKFALSVSKKYGKAHERNLIKRRLRMIIHRYMSFIDSRASFVVVIKPSAKKLNFVDLEKKFLILFQKSFLITSYKGNYL</sequence>
<dbReference type="Proteomes" id="UP000037086">
    <property type="component" value="Unassembled WGS sequence"/>
</dbReference>
<evidence type="ECO:0000256" key="2">
    <source>
        <dbReference type="ARBA" id="ARBA00022694"/>
    </source>
</evidence>
<dbReference type="NCBIfam" id="TIGR00188">
    <property type="entry name" value="rnpA"/>
    <property type="match status" value="1"/>
</dbReference>
<dbReference type="GO" id="GO:0004526">
    <property type="term" value="F:ribonuclease P activity"/>
    <property type="evidence" value="ECO:0007669"/>
    <property type="project" value="UniProtKB-UniRule"/>
</dbReference>